<dbReference type="CDD" id="cd20273">
    <property type="entry name" value="Complex1_LYR_unchar"/>
    <property type="match status" value="1"/>
</dbReference>
<organism evidence="2 3">
    <name type="scientific">Coniosporium apollinis</name>
    <dbReference type="NCBI Taxonomy" id="61459"/>
    <lineage>
        <taxon>Eukaryota</taxon>
        <taxon>Fungi</taxon>
        <taxon>Dikarya</taxon>
        <taxon>Ascomycota</taxon>
        <taxon>Pezizomycotina</taxon>
        <taxon>Dothideomycetes</taxon>
        <taxon>Dothideomycetes incertae sedis</taxon>
        <taxon>Coniosporium</taxon>
    </lineage>
</organism>
<keyword evidence="3" id="KW-1185">Reference proteome</keyword>
<sequence length="453" mass="51978">MWRPFNYNATDPALARHLLRALLRECTYLPDAAARTYFRQHVLARFREYHPPRSRNASAWPPEKHRLAGYSHGLLPHRLQGLLKQARKGLALLRRANEGEMEPLLRVLSYTYGRSGKRRHEMMQSLLLPDVPADSGALVALREQDVPSVAGSQHRATDIPPVFDPPEIKDGTIQYTLSSRFSKLKALLESQRHQRFTRDSANRSPVRSLVLKIPRTNVWERPMPRKREKNKVIEWYARLLASVFPPLPEHAWMRLRDLACATVPWQGPVSRRARPATAPDLLGARDLEKLVNVEDASSGSDYLTLACRREGLEERGSKEEKLLRLVSNDSSRFTALDLWLADEEAIEKARGQLLEDSIGVRKLDTKRRTRDKHRPSTLTHRFMRKMWARVFAQCPLMTWDPERARWNIRWGSVPGLFDSVDIASTDATLFAGVSNTGRLEKPHREPQQSVVDP</sequence>
<evidence type="ECO:0000313" key="3">
    <source>
        <dbReference type="Proteomes" id="UP001172684"/>
    </source>
</evidence>
<protein>
    <recommendedName>
        <fullName evidence="1">LYR motif-containing protein Cup1-like N-terminal domain-containing protein</fullName>
    </recommendedName>
</protein>
<comment type="caution">
    <text evidence="2">The sequence shown here is derived from an EMBL/GenBank/DDBJ whole genome shotgun (WGS) entry which is preliminary data.</text>
</comment>
<evidence type="ECO:0000313" key="2">
    <source>
        <dbReference type="EMBL" id="KAJ9661488.1"/>
    </source>
</evidence>
<dbReference type="InterPro" id="IPR046896">
    <property type="entry name" value="Cup1-like_N"/>
</dbReference>
<dbReference type="Proteomes" id="UP001172684">
    <property type="component" value="Unassembled WGS sequence"/>
</dbReference>
<accession>A0ABQ9NQ42</accession>
<reference evidence="2" key="1">
    <citation type="submission" date="2022-10" db="EMBL/GenBank/DDBJ databases">
        <title>Culturing micro-colonial fungi from biological soil crusts in the Mojave desert and describing Neophaeococcomyces mojavensis, and introducing the new genera and species Taxawa tesnikishii.</title>
        <authorList>
            <person name="Kurbessoian T."/>
            <person name="Stajich J.E."/>
        </authorList>
    </citation>
    <scope>NUCLEOTIDE SEQUENCE</scope>
    <source>
        <strain evidence="2">TK_1</strain>
    </source>
</reference>
<name>A0ABQ9NQ42_9PEZI</name>
<proteinExistence type="predicted"/>
<dbReference type="EMBL" id="JAPDRL010000057">
    <property type="protein sequence ID" value="KAJ9661488.1"/>
    <property type="molecule type" value="Genomic_DNA"/>
</dbReference>
<feature type="domain" description="LYR motif-containing protein Cup1-like N-terminal" evidence="1">
    <location>
        <begin position="18"/>
        <end position="123"/>
    </location>
</feature>
<dbReference type="Pfam" id="PF20263">
    <property type="entry name" value="LYRM2-like"/>
    <property type="match status" value="1"/>
</dbReference>
<gene>
    <name evidence="2" type="ORF">H2201_006519</name>
</gene>
<evidence type="ECO:0000259" key="1">
    <source>
        <dbReference type="Pfam" id="PF20263"/>
    </source>
</evidence>